<organism evidence="1 2">
    <name type="scientific">[Clostridium] hylemonae DSM 15053</name>
    <dbReference type="NCBI Taxonomy" id="553973"/>
    <lineage>
        <taxon>Bacteria</taxon>
        <taxon>Bacillati</taxon>
        <taxon>Bacillota</taxon>
        <taxon>Clostridia</taxon>
        <taxon>Lachnospirales</taxon>
        <taxon>Lachnospiraceae</taxon>
    </lineage>
</organism>
<gene>
    <name evidence="1" type="ORF">CLOHYLEM_04413</name>
</gene>
<dbReference type="STRING" id="553973.CLOHYLEM_04413"/>
<dbReference type="EMBL" id="ABYI02000008">
    <property type="protein sequence ID" value="EEG75484.1"/>
    <property type="molecule type" value="Genomic_DNA"/>
</dbReference>
<keyword evidence="2" id="KW-1185">Reference proteome</keyword>
<accession>C0BX76</accession>
<protein>
    <submittedName>
        <fullName evidence="1">Uncharacterized protein</fullName>
    </submittedName>
</protein>
<comment type="caution">
    <text evidence="1">The sequence shown here is derived from an EMBL/GenBank/DDBJ whole genome shotgun (WGS) entry which is preliminary data.</text>
</comment>
<evidence type="ECO:0000313" key="1">
    <source>
        <dbReference type="EMBL" id="EEG75484.1"/>
    </source>
</evidence>
<reference evidence="1" key="2">
    <citation type="submission" date="2013-06" db="EMBL/GenBank/DDBJ databases">
        <title>Draft genome sequence of Clostridium hylemonae (DSM 15053).</title>
        <authorList>
            <person name="Sudarsanam P."/>
            <person name="Ley R."/>
            <person name="Guruge J."/>
            <person name="Turnbaugh P.J."/>
            <person name="Mahowald M."/>
            <person name="Liep D."/>
            <person name="Gordon J."/>
        </authorList>
    </citation>
    <scope>NUCLEOTIDE SEQUENCE</scope>
    <source>
        <strain evidence="1">DSM 15053</strain>
    </source>
</reference>
<evidence type="ECO:0000313" key="2">
    <source>
        <dbReference type="Proteomes" id="UP000004893"/>
    </source>
</evidence>
<dbReference type="Proteomes" id="UP000004893">
    <property type="component" value="Unassembled WGS sequence"/>
</dbReference>
<dbReference type="HOGENOM" id="CLU_1701184_0_0_9"/>
<dbReference type="AlphaFoldDB" id="C0BX76"/>
<name>C0BX76_9FIRM</name>
<reference evidence="1" key="1">
    <citation type="submission" date="2009-02" db="EMBL/GenBank/DDBJ databases">
        <authorList>
            <person name="Fulton L."/>
            <person name="Clifton S."/>
            <person name="Fulton B."/>
            <person name="Xu J."/>
            <person name="Minx P."/>
            <person name="Pepin K.H."/>
            <person name="Johnson M."/>
            <person name="Bhonagiri V."/>
            <person name="Nash W.E."/>
            <person name="Mardis E.R."/>
            <person name="Wilson R.K."/>
        </authorList>
    </citation>
    <scope>NUCLEOTIDE SEQUENCE [LARGE SCALE GENOMIC DNA]</scope>
    <source>
        <strain evidence="1">DSM 15053</strain>
    </source>
</reference>
<sequence>MTVSLEFRTIHIFTKEVNTVTIQELKDTMYVYTSPHSAAPSAHMTDAQWQEKFRLMKQTVRPSGLRRMPGSHICETAYRPDGWHDTYDGITNWQMYAMYINDTLSQLRLGETAYAWFTYQICDLLRFEHERLCSRYCPRDRMWTLWLSGRPAQK</sequence>
<proteinExistence type="predicted"/>